<gene>
    <name evidence="1" type="ORF">BCM14_1838</name>
</gene>
<dbReference type="SFLD" id="SFLDG01132">
    <property type="entry name" value="C1.5.3:_5'-Nucleotidase_Like"/>
    <property type="match status" value="1"/>
</dbReference>
<dbReference type="InterPro" id="IPR052791">
    <property type="entry name" value="SSM1_domain"/>
</dbReference>
<dbReference type="InterPro" id="IPR023214">
    <property type="entry name" value="HAD_sf"/>
</dbReference>
<evidence type="ECO:0000313" key="1">
    <source>
        <dbReference type="EMBL" id="PRY98121.1"/>
    </source>
</evidence>
<sequence>MRRLQRPSVRKRRSKSTACNPALWLFDLDNTLHDASYKIFPKINVGMTAAVMETLGVDELTANHLRTKYWKRYGATMIGMVKHHQINPERFLRRSHDFDVGPLIRAEKHLARKLTQLPGRKILVTNAPFHYAYAVMKHLGILRCFDGVWAIEHMRLHGHFHPKPAPKLMRHILAHEGVSAHRAVLVEDTLENLRGARAAGLRTVHVYHPGTPFAKGQRGRPDFVDLRVNRVGDLLTQKRSVRHHTIEG</sequence>
<dbReference type="SFLD" id="SFLDS00003">
    <property type="entry name" value="Haloacid_Dehalogenase"/>
    <property type="match status" value="1"/>
</dbReference>
<keyword evidence="1" id="KW-0378">Hydrolase</keyword>
<dbReference type="NCBIfam" id="TIGR01509">
    <property type="entry name" value="HAD-SF-IA-v3"/>
    <property type="match status" value="1"/>
</dbReference>
<proteinExistence type="predicted"/>
<dbReference type="NCBIfam" id="TIGR01993">
    <property type="entry name" value="Pyr-5-nucltdase"/>
    <property type="match status" value="1"/>
</dbReference>
<dbReference type="GO" id="GO:0008252">
    <property type="term" value="F:nucleotidase activity"/>
    <property type="evidence" value="ECO:0007669"/>
    <property type="project" value="TreeGrafter"/>
</dbReference>
<dbReference type="InterPro" id="IPR006439">
    <property type="entry name" value="HAD-SF_hydro_IA"/>
</dbReference>
<dbReference type="InterPro" id="IPR036412">
    <property type="entry name" value="HAD-like_sf"/>
</dbReference>
<dbReference type="PANTHER" id="PTHR47438">
    <property type="entry name" value="PHOSPHATE METABOLISM PROTEIN 8-RELATED"/>
    <property type="match status" value="1"/>
</dbReference>
<dbReference type="RefSeq" id="WP_106227675.1">
    <property type="nucleotide sequence ID" value="NZ_PVTV01000013.1"/>
</dbReference>
<name>A0A2T0XGS1_9BURK</name>
<dbReference type="Gene3D" id="1.10.150.450">
    <property type="match status" value="1"/>
</dbReference>
<dbReference type="AlphaFoldDB" id="A0A2T0XGS1"/>
<keyword evidence="2" id="KW-1185">Reference proteome</keyword>
<dbReference type="Pfam" id="PF00702">
    <property type="entry name" value="Hydrolase"/>
    <property type="match status" value="1"/>
</dbReference>
<dbReference type="GO" id="GO:0009166">
    <property type="term" value="P:nucleotide catabolic process"/>
    <property type="evidence" value="ECO:0007669"/>
    <property type="project" value="TreeGrafter"/>
</dbReference>
<dbReference type="EMBL" id="PVTV01000013">
    <property type="protein sequence ID" value="PRY98121.1"/>
    <property type="molecule type" value="Genomic_DNA"/>
</dbReference>
<organism evidence="1 2">
    <name type="scientific">Jezberella montanilacus</name>
    <dbReference type="NCBI Taxonomy" id="323426"/>
    <lineage>
        <taxon>Bacteria</taxon>
        <taxon>Pseudomonadati</taxon>
        <taxon>Pseudomonadota</taxon>
        <taxon>Betaproteobacteria</taxon>
        <taxon>Burkholderiales</taxon>
        <taxon>Alcaligenaceae</taxon>
        <taxon>Jezberella</taxon>
    </lineage>
</organism>
<dbReference type="SUPFAM" id="SSF56784">
    <property type="entry name" value="HAD-like"/>
    <property type="match status" value="1"/>
</dbReference>
<dbReference type="InterPro" id="IPR010237">
    <property type="entry name" value="Pyr-5-nucltdase"/>
</dbReference>
<protein>
    <submittedName>
        <fullName evidence="1">Putative hydrolase of the HAD superfamily</fullName>
    </submittedName>
</protein>
<dbReference type="PANTHER" id="PTHR47438:SF1">
    <property type="entry name" value="PHOSPHATE METABOLISM PROTEIN 8-RELATED"/>
    <property type="match status" value="1"/>
</dbReference>
<accession>A0A2T0XGS1</accession>
<dbReference type="OrthoDB" id="8558420at2"/>
<dbReference type="Gene3D" id="3.40.50.1000">
    <property type="entry name" value="HAD superfamily/HAD-like"/>
    <property type="match status" value="1"/>
</dbReference>
<comment type="caution">
    <text evidence="1">The sequence shown here is derived from an EMBL/GenBank/DDBJ whole genome shotgun (WGS) entry which is preliminary data.</text>
</comment>
<dbReference type="SFLD" id="SFLDG01129">
    <property type="entry name" value="C1.5:_HAD__Beta-PGM__Phosphata"/>
    <property type="match status" value="1"/>
</dbReference>
<dbReference type="Proteomes" id="UP000238308">
    <property type="component" value="Unassembled WGS sequence"/>
</dbReference>
<dbReference type="GO" id="GO:0006206">
    <property type="term" value="P:pyrimidine nucleobase metabolic process"/>
    <property type="evidence" value="ECO:0007669"/>
    <property type="project" value="TreeGrafter"/>
</dbReference>
<reference evidence="1 2" key="1">
    <citation type="submission" date="2018-03" db="EMBL/GenBank/DDBJ databases">
        <title>Genomic Encyclopedia of Type Strains, Phase III (KMG-III): the genomes of soil and plant-associated and newly described type strains.</title>
        <authorList>
            <person name="Whitman W."/>
        </authorList>
    </citation>
    <scope>NUCLEOTIDE SEQUENCE [LARGE SCALE GENOMIC DNA]</scope>
    <source>
        <strain evidence="1 2">MWH-P2sevCIIIb</strain>
    </source>
</reference>
<evidence type="ECO:0000313" key="2">
    <source>
        <dbReference type="Proteomes" id="UP000238308"/>
    </source>
</evidence>